<dbReference type="SMART" id="SM00382">
    <property type="entry name" value="AAA"/>
    <property type="match status" value="1"/>
</dbReference>
<protein>
    <submittedName>
        <fullName evidence="11">Branched-chain amino acid ABC transporter permease/ATP-binding protein</fullName>
    </submittedName>
</protein>
<organism evidence="11 12">
    <name type="scientific">Nocardioides endophyticus</name>
    <dbReference type="NCBI Taxonomy" id="1353775"/>
    <lineage>
        <taxon>Bacteria</taxon>
        <taxon>Bacillati</taxon>
        <taxon>Actinomycetota</taxon>
        <taxon>Actinomycetes</taxon>
        <taxon>Propionibacteriales</taxon>
        <taxon>Nocardioidaceae</taxon>
        <taxon>Nocardioides</taxon>
    </lineage>
</organism>
<feature type="transmembrane region" description="Helical" evidence="9">
    <location>
        <begin position="333"/>
        <end position="351"/>
    </location>
</feature>
<evidence type="ECO:0000259" key="10">
    <source>
        <dbReference type="PROSITE" id="PS50893"/>
    </source>
</evidence>
<reference evidence="12" key="1">
    <citation type="journal article" date="2019" name="Int. J. Syst. Evol. Microbiol.">
        <title>The Global Catalogue of Microorganisms (GCM) 10K type strain sequencing project: providing services to taxonomists for standard genome sequencing and annotation.</title>
        <authorList>
            <consortium name="The Broad Institute Genomics Platform"/>
            <consortium name="The Broad Institute Genome Sequencing Center for Infectious Disease"/>
            <person name="Wu L."/>
            <person name="Ma J."/>
        </authorList>
    </citation>
    <scope>NUCLEOTIDE SEQUENCE [LARGE SCALE GENOMIC DNA]</scope>
    <source>
        <strain evidence="12">JCM 18532</strain>
    </source>
</reference>
<keyword evidence="5" id="KW-0547">Nucleotide-binding</keyword>
<dbReference type="InterPro" id="IPR003593">
    <property type="entry name" value="AAA+_ATPase"/>
</dbReference>
<evidence type="ECO:0000256" key="8">
    <source>
        <dbReference type="ARBA" id="ARBA00023136"/>
    </source>
</evidence>
<dbReference type="EMBL" id="BAABKN010000008">
    <property type="protein sequence ID" value="GAA4730100.1"/>
    <property type="molecule type" value="Genomic_DNA"/>
</dbReference>
<name>A0ABP8YK65_9ACTN</name>
<feature type="transmembrane region" description="Helical" evidence="9">
    <location>
        <begin position="509"/>
        <end position="529"/>
    </location>
</feature>
<feature type="domain" description="ABC transporter" evidence="10">
    <location>
        <begin position="640"/>
        <end position="886"/>
    </location>
</feature>
<comment type="caution">
    <text evidence="11">The sequence shown here is derived from an EMBL/GenBank/DDBJ whole genome shotgun (WGS) entry which is preliminary data.</text>
</comment>
<evidence type="ECO:0000313" key="11">
    <source>
        <dbReference type="EMBL" id="GAA4730100.1"/>
    </source>
</evidence>
<evidence type="ECO:0000256" key="3">
    <source>
        <dbReference type="ARBA" id="ARBA00022475"/>
    </source>
</evidence>
<dbReference type="Gene3D" id="3.40.50.300">
    <property type="entry name" value="P-loop containing nucleotide triphosphate hydrolases"/>
    <property type="match status" value="1"/>
</dbReference>
<proteinExistence type="predicted"/>
<dbReference type="PROSITE" id="PS50893">
    <property type="entry name" value="ABC_TRANSPORTER_2"/>
    <property type="match status" value="1"/>
</dbReference>
<evidence type="ECO:0000256" key="5">
    <source>
        <dbReference type="ARBA" id="ARBA00022741"/>
    </source>
</evidence>
<dbReference type="SUPFAM" id="SSF52540">
    <property type="entry name" value="P-loop containing nucleoside triphosphate hydrolases"/>
    <property type="match status" value="1"/>
</dbReference>
<gene>
    <name evidence="11" type="ORF">GCM10023350_11680</name>
</gene>
<keyword evidence="12" id="KW-1185">Reference proteome</keyword>
<feature type="transmembrane region" description="Helical" evidence="9">
    <location>
        <begin position="383"/>
        <end position="403"/>
    </location>
</feature>
<feature type="transmembrane region" description="Helical" evidence="9">
    <location>
        <begin position="459"/>
        <end position="478"/>
    </location>
</feature>
<dbReference type="InterPro" id="IPR001851">
    <property type="entry name" value="ABC_transp_permease"/>
</dbReference>
<dbReference type="InterPro" id="IPR051120">
    <property type="entry name" value="ABC_AA/LPS_Transport"/>
</dbReference>
<keyword evidence="8 9" id="KW-0472">Membrane</keyword>
<feature type="transmembrane region" description="Helical" evidence="9">
    <location>
        <begin position="59"/>
        <end position="80"/>
    </location>
</feature>
<feature type="transmembrane region" description="Helical" evidence="9">
    <location>
        <begin position="358"/>
        <end position="377"/>
    </location>
</feature>
<dbReference type="Pfam" id="PF02653">
    <property type="entry name" value="BPD_transp_2"/>
    <property type="match status" value="2"/>
</dbReference>
<evidence type="ECO:0000256" key="6">
    <source>
        <dbReference type="ARBA" id="ARBA00022840"/>
    </source>
</evidence>
<evidence type="ECO:0000256" key="1">
    <source>
        <dbReference type="ARBA" id="ARBA00004651"/>
    </source>
</evidence>
<evidence type="ECO:0000313" key="12">
    <source>
        <dbReference type="Proteomes" id="UP001499882"/>
    </source>
</evidence>
<dbReference type="CDD" id="cd06582">
    <property type="entry name" value="TM_PBP1_LivH_like"/>
    <property type="match status" value="1"/>
</dbReference>
<dbReference type="InterPro" id="IPR027417">
    <property type="entry name" value="P-loop_NTPase"/>
</dbReference>
<feature type="transmembrane region" description="Helical" evidence="9">
    <location>
        <begin position="34"/>
        <end position="53"/>
    </location>
</feature>
<keyword evidence="3" id="KW-1003">Cell membrane</keyword>
<dbReference type="Pfam" id="PF00005">
    <property type="entry name" value="ABC_tran"/>
    <property type="match status" value="1"/>
</dbReference>
<dbReference type="RefSeq" id="WP_345525738.1">
    <property type="nucleotide sequence ID" value="NZ_BAABKN010000008.1"/>
</dbReference>
<evidence type="ECO:0000256" key="9">
    <source>
        <dbReference type="SAM" id="Phobius"/>
    </source>
</evidence>
<keyword evidence="2" id="KW-0813">Transport</keyword>
<dbReference type="CDD" id="cd06581">
    <property type="entry name" value="TM_PBP1_LivM_like"/>
    <property type="match status" value="1"/>
</dbReference>
<evidence type="ECO:0000256" key="4">
    <source>
        <dbReference type="ARBA" id="ARBA00022692"/>
    </source>
</evidence>
<feature type="transmembrane region" description="Helical" evidence="9">
    <location>
        <begin position="192"/>
        <end position="211"/>
    </location>
</feature>
<comment type="subcellular location">
    <subcellularLocation>
        <location evidence="1">Cell membrane</location>
        <topology evidence="1">Multi-pass membrane protein</topology>
    </subcellularLocation>
</comment>
<dbReference type="PANTHER" id="PTHR45772">
    <property type="entry name" value="CONSERVED COMPONENT OF ABC TRANSPORTER FOR NATURAL AMINO ACIDS-RELATED"/>
    <property type="match status" value="1"/>
</dbReference>
<keyword evidence="7 9" id="KW-1133">Transmembrane helix</keyword>
<accession>A0ABP8YK65</accession>
<dbReference type="Proteomes" id="UP001499882">
    <property type="component" value="Unassembled WGS sequence"/>
</dbReference>
<feature type="transmembrane region" description="Helical" evidence="9">
    <location>
        <begin position="6"/>
        <end position="27"/>
    </location>
</feature>
<evidence type="ECO:0000256" key="7">
    <source>
        <dbReference type="ARBA" id="ARBA00022989"/>
    </source>
</evidence>
<feature type="transmembrane region" description="Helical" evidence="9">
    <location>
        <begin position="138"/>
        <end position="160"/>
    </location>
</feature>
<sequence length="899" mass="94607">MTEYLPFIVAGLVTGAVYGLAGVGLVLTYKTSGVFNFAHGALATVAAYAFFVLNVEHEVSWPIAAAGAILVAGPVMGLILELITRRIATAGLAYQVSATVGLLLVVEAGTDLLFDPTVIRVVPAFLTEESFTLLDTSIAWADVIVFAFAIVVTAALALFFRVSRTGLQMRAVVDNPELLSLFGGSPAFTRRLAWVLGSVLVAASGVLLAPLLPLDPLQLTLLVVAAFGAAAIGSFSSLPLTLFGGLLIGVLASLSTKWFLTGVLSGVPVSLPFIVLFAVLLVFPKRRLAGKAFSVARSRPTWSAPASAQLVGGALVIAFLATVPSFAGVRLTAWTVAVASVLVFLSLSLLVRTSGQVSLAHVSFTAMGAAAFSHLAVDQEMPWLVALFLAGLIAVPIGAVLAIPAIRLTGLYLALATFGFGILLQSMFYSQDYMFGATGLGLPEPRPGWSWVDVQSDEGYYYLVLGFVAIATGLVIWLNKSRLGRLMRGLADSPMAVATSGAEVNVTRVMVFCLSAFLAAVGGALAAVAQTTVNGDSYQPLTSLVFFVLVMVVLGGEPWNAVIASALFFLVPAYMETGDITTWTQVGFGVAGVVIALLPAAAREVPRPIRELVDRVSRRGRRTKAAPVAGQRPLVEAGTLEVRDLNVRFGGVHAVDGVSLSAPTGSITGLIGPNGAGKTTTFNACSGINRPSSGTVCLDGHNVSRRGPAYRARRGIGRTFQKMELFESLTVRENVALGAEAARSGFNPLSHVFSNPVRSRRAAADTQHAIELCALSELAERPVSALSTGQRRLVELARCLAGDFRILLLDEPSSGLDHAETEFFGTILKNVVAERGLGILLVEHDMSLVLDVCAYIYVLDFGKPIYDGSPEQVTASPIVRAAYLGDAEVETAIELEVTA</sequence>
<feature type="transmembrane region" description="Helical" evidence="9">
    <location>
        <begin position="541"/>
        <end position="571"/>
    </location>
</feature>
<dbReference type="PANTHER" id="PTHR45772:SF1">
    <property type="entry name" value="ABC TRANSPORTER ATP-BINDING PROTEIN"/>
    <property type="match status" value="1"/>
</dbReference>
<feature type="transmembrane region" description="Helical" evidence="9">
    <location>
        <begin position="87"/>
        <end position="106"/>
    </location>
</feature>
<keyword evidence="4 9" id="KW-0812">Transmembrane</keyword>
<dbReference type="InterPro" id="IPR043428">
    <property type="entry name" value="LivM-like"/>
</dbReference>
<feature type="transmembrane region" description="Helical" evidence="9">
    <location>
        <begin position="583"/>
        <end position="602"/>
    </location>
</feature>
<dbReference type="CDD" id="cd03219">
    <property type="entry name" value="ABC_Mj1267_LivG_branched"/>
    <property type="match status" value="1"/>
</dbReference>
<feature type="transmembrane region" description="Helical" evidence="9">
    <location>
        <begin position="266"/>
        <end position="283"/>
    </location>
</feature>
<evidence type="ECO:0000256" key="2">
    <source>
        <dbReference type="ARBA" id="ARBA00022448"/>
    </source>
</evidence>
<feature type="transmembrane region" description="Helical" evidence="9">
    <location>
        <begin position="410"/>
        <end position="429"/>
    </location>
</feature>
<dbReference type="InterPro" id="IPR003439">
    <property type="entry name" value="ABC_transporter-like_ATP-bd"/>
</dbReference>
<keyword evidence="6" id="KW-0067">ATP-binding</keyword>